<accession>A0ACB5UIC1</accession>
<name>A0ACB5UIC1_9FIRM</name>
<evidence type="ECO:0000313" key="1">
    <source>
        <dbReference type="EMBL" id="GMQ61648.1"/>
    </source>
</evidence>
<proteinExistence type="predicted"/>
<comment type="caution">
    <text evidence="1">The sequence shown here is derived from an EMBL/GenBank/DDBJ whole genome shotgun (WGS) entry which is preliminary data.</text>
</comment>
<dbReference type="EMBL" id="BTPU01000011">
    <property type="protein sequence ID" value="GMQ61648.1"/>
    <property type="molecule type" value="Genomic_DNA"/>
</dbReference>
<protein>
    <submittedName>
        <fullName evidence="1">Uncharacterized protein</fullName>
    </submittedName>
</protein>
<dbReference type="Proteomes" id="UP001374599">
    <property type="component" value="Unassembled WGS sequence"/>
</dbReference>
<reference evidence="1" key="1">
    <citation type="submission" date="2023-09" db="EMBL/GenBank/DDBJ databases">
        <title>Vallitalea sediminicola and Vallitalea maricola sp. nov., anaerobic bacteria isolated from marine sediment.</title>
        <authorList>
            <person name="Hirano S."/>
            <person name="Maeda A."/>
            <person name="Terahara T."/>
            <person name="Mori K."/>
            <person name="Hamada M."/>
            <person name="Matsumoto R."/>
            <person name="Kobayashi T."/>
        </authorList>
    </citation>
    <scope>NUCLEOTIDE SEQUENCE</scope>
    <source>
        <strain evidence="1">AN17-2</strain>
    </source>
</reference>
<gene>
    <name evidence="1" type="ORF">AN2V17_08770</name>
</gene>
<evidence type="ECO:0000313" key="2">
    <source>
        <dbReference type="Proteomes" id="UP001374599"/>
    </source>
</evidence>
<organism evidence="1 2">
    <name type="scientific">Vallitalea maricola</name>
    <dbReference type="NCBI Taxonomy" id="3074433"/>
    <lineage>
        <taxon>Bacteria</taxon>
        <taxon>Bacillati</taxon>
        <taxon>Bacillota</taxon>
        <taxon>Clostridia</taxon>
        <taxon>Lachnospirales</taxon>
        <taxon>Vallitaleaceae</taxon>
        <taxon>Vallitalea</taxon>
    </lineage>
</organism>
<keyword evidence="2" id="KW-1185">Reference proteome</keyword>
<sequence length="315" mass="35382">MIVKAPVNSLRSAELQCKYGAKEIYLGLRSDKLNRLSFSGRGSIKVDKKGSNSNIESGEELNKIINHCHDKGVSVALAANCPSLPDAMKDGYEEYINEVVELGVDSIIVGDLASLILVRKIVPKDFYVTASVFMESYNIGVVQMLKHLGANEVYIPHHLKYDEIEKICDEGLNIGVFANYGCSFSNGRCGLIHRWGEEIDMGIPCRAKFDISSKNGSIKEAYPILDFGLDCCLCTIKKLMDFNIHSLKLIDRATPVEQVLPFTKVYSTAIKMFQEGKNLDEIKAMAFKTVPWWENQFCATKNCRYMDNCYSSYYI</sequence>